<name>A0A161WUK0_9CLOT</name>
<dbReference type="STRING" id="1121326.CLMAG_43400"/>
<dbReference type="Pfam" id="PF12672">
    <property type="entry name" value="DUF3793"/>
    <property type="match status" value="1"/>
</dbReference>
<dbReference type="EMBL" id="LWAE01000005">
    <property type="protein sequence ID" value="KZL90568.1"/>
    <property type="molecule type" value="Genomic_DNA"/>
</dbReference>
<keyword evidence="2" id="KW-1185">Reference proteome</keyword>
<dbReference type="PATRIC" id="fig|1121326.3.peg.4403"/>
<comment type="caution">
    <text evidence="1">The sequence shown here is derived from an EMBL/GenBank/DDBJ whole genome shotgun (WGS) entry which is preliminary data.</text>
</comment>
<protein>
    <submittedName>
        <fullName evidence="1">Uncharacterized protein</fullName>
    </submittedName>
</protein>
<dbReference type="InterPro" id="IPR024523">
    <property type="entry name" value="DUF3793"/>
</dbReference>
<reference evidence="1 2" key="1">
    <citation type="submission" date="2016-04" db="EMBL/GenBank/DDBJ databases">
        <title>Genome sequence of Clostridium magnum DSM 2767.</title>
        <authorList>
            <person name="Poehlein A."/>
            <person name="Uhlig R."/>
            <person name="Fischer R."/>
            <person name="Bahl H."/>
            <person name="Daniel R."/>
        </authorList>
    </citation>
    <scope>NUCLEOTIDE SEQUENCE [LARGE SCALE GENOMIC DNA]</scope>
    <source>
        <strain evidence="1 2">DSM 2767</strain>
    </source>
</reference>
<proteinExistence type="predicted"/>
<evidence type="ECO:0000313" key="2">
    <source>
        <dbReference type="Proteomes" id="UP000076603"/>
    </source>
</evidence>
<evidence type="ECO:0000313" key="1">
    <source>
        <dbReference type="EMBL" id="KZL90568.1"/>
    </source>
</evidence>
<accession>A0A161WUK0</accession>
<sequence length="103" mass="12099">MNINQLDNFVNIINNYDNMEYLFSTIARSAGPTIAKEKASSLITFSNNNRNLQSIWEQFKSIVEEKLDVNYFELKKDKTSTIVLFYNEKKLDSILKEEKIFSF</sequence>
<dbReference type="AlphaFoldDB" id="A0A161WUK0"/>
<gene>
    <name evidence="1" type="ORF">CLMAG_43400</name>
</gene>
<dbReference type="Proteomes" id="UP000076603">
    <property type="component" value="Unassembled WGS sequence"/>
</dbReference>
<organism evidence="1 2">
    <name type="scientific">Clostridium magnum DSM 2767</name>
    <dbReference type="NCBI Taxonomy" id="1121326"/>
    <lineage>
        <taxon>Bacteria</taxon>
        <taxon>Bacillati</taxon>
        <taxon>Bacillota</taxon>
        <taxon>Clostridia</taxon>
        <taxon>Eubacteriales</taxon>
        <taxon>Clostridiaceae</taxon>
        <taxon>Clostridium</taxon>
    </lineage>
</organism>